<comment type="caution">
    <text evidence="2">The sequence shown here is derived from an EMBL/GenBank/DDBJ whole genome shotgun (WGS) entry which is preliminary data.</text>
</comment>
<evidence type="ECO:0000313" key="2">
    <source>
        <dbReference type="EMBL" id="KAG9696087.1"/>
    </source>
</evidence>
<feature type="non-terminal residue" evidence="2">
    <location>
        <position position="166"/>
    </location>
</feature>
<reference evidence="2" key="2">
    <citation type="submission" date="2021-08" db="EMBL/GenBank/DDBJ databases">
        <authorList>
            <person name="Gostincar C."/>
            <person name="Sun X."/>
            <person name="Song Z."/>
            <person name="Gunde-Cimerman N."/>
        </authorList>
    </citation>
    <scope>NUCLEOTIDE SEQUENCE</scope>
    <source>
        <strain evidence="2">EXF-9911</strain>
    </source>
</reference>
<evidence type="ECO:0000313" key="3">
    <source>
        <dbReference type="Proteomes" id="UP000779574"/>
    </source>
</evidence>
<dbReference type="Proteomes" id="UP000779574">
    <property type="component" value="Unassembled WGS sequence"/>
</dbReference>
<accession>A0A9P8JCE5</accession>
<proteinExistence type="predicted"/>
<dbReference type="AlphaFoldDB" id="A0A9P8JCE5"/>
<reference evidence="2" key="1">
    <citation type="journal article" date="2021" name="J Fungi (Basel)">
        <title>Virulence traits and population genomics of the black yeast Aureobasidium melanogenum.</title>
        <authorList>
            <person name="Cernosa A."/>
            <person name="Sun X."/>
            <person name="Gostincar C."/>
            <person name="Fang C."/>
            <person name="Gunde-Cimerman N."/>
            <person name="Song Z."/>
        </authorList>
    </citation>
    <scope>NUCLEOTIDE SEQUENCE</scope>
    <source>
        <strain evidence="2">EXF-9911</strain>
    </source>
</reference>
<feature type="region of interest" description="Disordered" evidence="1">
    <location>
        <begin position="147"/>
        <end position="166"/>
    </location>
</feature>
<dbReference type="EMBL" id="JAHFXF010000112">
    <property type="protein sequence ID" value="KAG9696087.1"/>
    <property type="molecule type" value="Genomic_DNA"/>
</dbReference>
<organism evidence="2 3">
    <name type="scientific">Aureobasidium melanogenum</name>
    <name type="common">Aureobasidium pullulans var. melanogenum</name>
    <dbReference type="NCBI Taxonomy" id="46634"/>
    <lineage>
        <taxon>Eukaryota</taxon>
        <taxon>Fungi</taxon>
        <taxon>Dikarya</taxon>
        <taxon>Ascomycota</taxon>
        <taxon>Pezizomycotina</taxon>
        <taxon>Dothideomycetes</taxon>
        <taxon>Dothideomycetidae</taxon>
        <taxon>Dothideales</taxon>
        <taxon>Saccotheciaceae</taxon>
        <taxon>Aureobasidium</taxon>
    </lineage>
</organism>
<evidence type="ECO:0000256" key="1">
    <source>
        <dbReference type="SAM" id="MobiDB-lite"/>
    </source>
</evidence>
<sequence>MNMAKHGRPTVCYGPLSTRIQPFTLREFCTYAELTLSCIGLGLAHTEVWDHTRHERQLGLIQVLSYQLGPTASLTDQGGEGRSRVENTGHEPCERIHCLQIDHWAKGLGGPSDTTYVDKASSKAGVTRIARSQSLATSDEIESFDELAQLESVQKDADDDYDDDCD</sequence>
<feature type="compositionally biased region" description="Acidic residues" evidence="1">
    <location>
        <begin position="157"/>
        <end position="166"/>
    </location>
</feature>
<protein>
    <submittedName>
        <fullName evidence="2">Uncharacterized protein</fullName>
    </submittedName>
</protein>
<gene>
    <name evidence="2" type="ORF">KCU76_g3999</name>
</gene>
<name>A0A9P8JCE5_AURME</name>